<name>A0A3S5ABK2_9PLAT</name>
<evidence type="ECO:0000259" key="7">
    <source>
        <dbReference type="Pfam" id="PF17900"/>
    </source>
</evidence>
<dbReference type="CDD" id="cd09839">
    <property type="entry name" value="M1_like_TAF2"/>
    <property type="match status" value="1"/>
</dbReference>
<dbReference type="Pfam" id="PF17900">
    <property type="entry name" value="Peptidase_M1_N"/>
    <property type="match status" value="1"/>
</dbReference>
<dbReference type="Proteomes" id="UP000784294">
    <property type="component" value="Unassembled WGS sequence"/>
</dbReference>
<dbReference type="InterPro" id="IPR037813">
    <property type="entry name" value="TAF2"/>
</dbReference>
<dbReference type="SUPFAM" id="SSF63737">
    <property type="entry name" value="Leukotriene A4 hydrolase N-terminal domain"/>
    <property type="match status" value="1"/>
</dbReference>
<keyword evidence="6" id="KW-0539">Nucleus</keyword>
<dbReference type="GO" id="GO:0006367">
    <property type="term" value="P:transcription initiation at RNA polymerase II promoter"/>
    <property type="evidence" value="ECO:0007669"/>
    <property type="project" value="TreeGrafter"/>
</dbReference>
<feature type="domain" description="Aminopeptidase N-like N-terminal" evidence="7">
    <location>
        <begin position="165"/>
        <end position="284"/>
    </location>
</feature>
<dbReference type="Gene3D" id="1.10.390.10">
    <property type="entry name" value="Neutral Protease Domain 2"/>
    <property type="match status" value="1"/>
</dbReference>
<dbReference type="InterPro" id="IPR042097">
    <property type="entry name" value="Aminopeptidase_N-like_N_sf"/>
</dbReference>
<dbReference type="SUPFAM" id="SSF55486">
    <property type="entry name" value="Metalloproteases ('zincins'), catalytic domain"/>
    <property type="match status" value="1"/>
</dbReference>
<comment type="caution">
    <text evidence="8">The sequence shown here is derived from an EMBL/GenBank/DDBJ whole genome shotgun (WGS) entry which is preliminary data.</text>
</comment>
<dbReference type="GO" id="GO:0016251">
    <property type="term" value="F:RNA polymerase II general transcription initiation factor activity"/>
    <property type="evidence" value="ECO:0007669"/>
    <property type="project" value="TreeGrafter"/>
</dbReference>
<dbReference type="OrthoDB" id="308861at2759"/>
<keyword evidence="5" id="KW-0804">Transcription</keyword>
<evidence type="ECO:0000313" key="8">
    <source>
        <dbReference type="EMBL" id="VEL12049.1"/>
    </source>
</evidence>
<comment type="subcellular location">
    <subcellularLocation>
        <location evidence="1">Nucleus</location>
    </subcellularLocation>
</comment>
<dbReference type="GO" id="GO:0005669">
    <property type="term" value="C:transcription factor TFIID complex"/>
    <property type="evidence" value="ECO:0007669"/>
    <property type="project" value="InterPro"/>
</dbReference>
<proteinExistence type="inferred from homology"/>
<dbReference type="PANTHER" id="PTHR15137">
    <property type="entry name" value="TRANSCRIPTION INITIATION FACTOR TFIID"/>
    <property type="match status" value="1"/>
</dbReference>
<organism evidence="8 9">
    <name type="scientific">Protopolystoma xenopodis</name>
    <dbReference type="NCBI Taxonomy" id="117903"/>
    <lineage>
        <taxon>Eukaryota</taxon>
        <taxon>Metazoa</taxon>
        <taxon>Spiralia</taxon>
        <taxon>Lophotrochozoa</taxon>
        <taxon>Platyhelminthes</taxon>
        <taxon>Monogenea</taxon>
        <taxon>Polyopisthocotylea</taxon>
        <taxon>Polystomatidea</taxon>
        <taxon>Polystomatidae</taxon>
        <taxon>Protopolystoma</taxon>
    </lineage>
</organism>
<dbReference type="AlphaFoldDB" id="A0A3S5ABK2"/>
<protein>
    <recommendedName>
        <fullName evidence="3">Transcription initiation factor TFIID subunit 2</fullName>
    </recommendedName>
</protein>
<dbReference type="Gene3D" id="2.60.40.1730">
    <property type="entry name" value="tricorn interacting facor f3 domain"/>
    <property type="match status" value="1"/>
</dbReference>
<evidence type="ECO:0000313" key="9">
    <source>
        <dbReference type="Proteomes" id="UP000784294"/>
    </source>
</evidence>
<accession>A0A3S5ABK2</accession>
<evidence type="ECO:0000256" key="3">
    <source>
        <dbReference type="ARBA" id="ARBA00017363"/>
    </source>
</evidence>
<evidence type="ECO:0000256" key="4">
    <source>
        <dbReference type="ARBA" id="ARBA00023015"/>
    </source>
</evidence>
<evidence type="ECO:0000256" key="6">
    <source>
        <dbReference type="ARBA" id="ARBA00023242"/>
    </source>
</evidence>
<keyword evidence="4" id="KW-0805">Transcription regulation</keyword>
<dbReference type="InterPro" id="IPR027268">
    <property type="entry name" value="Peptidase_M4/M1_CTD_sf"/>
</dbReference>
<dbReference type="InterPro" id="IPR045357">
    <property type="entry name" value="Aminopeptidase_N-like_N"/>
</dbReference>
<evidence type="ECO:0000256" key="2">
    <source>
        <dbReference type="ARBA" id="ARBA00010937"/>
    </source>
</evidence>
<dbReference type="GO" id="GO:0000976">
    <property type="term" value="F:transcription cis-regulatory region binding"/>
    <property type="evidence" value="ECO:0007669"/>
    <property type="project" value="TreeGrafter"/>
</dbReference>
<keyword evidence="9" id="KW-1185">Reference proteome</keyword>
<gene>
    <name evidence="8" type="ORF">PXEA_LOCUS5489</name>
</gene>
<sequence>MDQTTCGSLAYENNFANQQASPQIKHIRPYRLAHQALCLTQIDFDQCIVIGFTQMTIWPLVNNLRWLHINCRQCRIHRIMLEPAGDPSDSNDFDSTGSSVVTRGNLHSSHHNSLPNPMDLPVVYNDPSIEICKRDSKLRTLDSFQRRHTAVVSMADADEGMGEVTIRLPLSYWSFIAAKGPLRITLEFSLTRPKAGFYFVIPAKDGQIYDADDRGIHAFTSASPNSSRLWFPCIDSSEPCTWKIEITVDEDMVAVAPGDLLEAPHYTEDLKRKTYHFYVAVPVSAPCIGLAIGAFDIFPDTRLPNLATHFAPKGLLPILKHTVKPIADIIEYYESLLASEFPFSTMKLVFVDQAYEAEFQSYASLIILPVDLLHSSRIIEQTIATRRILAQAVASQIFGCFIGMHTWCDAWLPLGLAGYLAGLYQRRVFGNNEYRHTTATQMRYVTNFEHTKHGIILDASQTLPVKKTTYFNLKLPQLL</sequence>
<dbReference type="PANTHER" id="PTHR15137:SF9">
    <property type="entry name" value="TRANSCRIPTION INITIATION FACTOR TFIID SUBUNIT 2"/>
    <property type="match status" value="1"/>
</dbReference>
<reference evidence="8" key="1">
    <citation type="submission" date="2018-11" db="EMBL/GenBank/DDBJ databases">
        <authorList>
            <consortium name="Pathogen Informatics"/>
        </authorList>
    </citation>
    <scope>NUCLEOTIDE SEQUENCE</scope>
</reference>
<dbReference type="EMBL" id="CAAALY010013621">
    <property type="protein sequence ID" value="VEL12049.1"/>
    <property type="molecule type" value="Genomic_DNA"/>
</dbReference>
<evidence type="ECO:0000256" key="1">
    <source>
        <dbReference type="ARBA" id="ARBA00004123"/>
    </source>
</evidence>
<dbReference type="GO" id="GO:0003682">
    <property type="term" value="F:chromatin binding"/>
    <property type="evidence" value="ECO:0007669"/>
    <property type="project" value="TreeGrafter"/>
</dbReference>
<evidence type="ECO:0000256" key="5">
    <source>
        <dbReference type="ARBA" id="ARBA00023163"/>
    </source>
</evidence>
<comment type="similarity">
    <text evidence="2">Belongs to the TAF2 family.</text>
</comment>